<evidence type="ECO:0000313" key="1">
    <source>
        <dbReference type="EMBL" id="MBW92433.1"/>
    </source>
</evidence>
<protein>
    <submittedName>
        <fullName evidence="1">Uncharacterized protein</fullName>
    </submittedName>
</protein>
<proteinExistence type="predicted"/>
<organism evidence="1">
    <name type="scientific">Rhizophora mucronata</name>
    <name type="common">Asiatic mangrove</name>
    <dbReference type="NCBI Taxonomy" id="61149"/>
    <lineage>
        <taxon>Eukaryota</taxon>
        <taxon>Viridiplantae</taxon>
        <taxon>Streptophyta</taxon>
        <taxon>Embryophyta</taxon>
        <taxon>Tracheophyta</taxon>
        <taxon>Spermatophyta</taxon>
        <taxon>Magnoliopsida</taxon>
        <taxon>eudicotyledons</taxon>
        <taxon>Gunneridae</taxon>
        <taxon>Pentapetalae</taxon>
        <taxon>rosids</taxon>
        <taxon>fabids</taxon>
        <taxon>Malpighiales</taxon>
        <taxon>Rhizophoraceae</taxon>
        <taxon>Rhizophora</taxon>
    </lineage>
</organism>
<dbReference type="AlphaFoldDB" id="A0A2P2JG29"/>
<reference evidence="1" key="1">
    <citation type="submission" date="2018-02" db="EMBL/GenBank/DDBJ databases">
        <title>Rhizophora mucronata_Transcriptome.</title>
        <authorList>
            <person name="Meera S.P."/>
            <person name="Sreeshan A."/>
            <person name="Augustine A."/>
        </authorList>
    </citation>
    <scope>NUCLEOTIDE SEQUENCE</scope>
    <source>
        <tissue evidence="1">Leaf</tissue>
    </source>
</reference>
<sequence length="79" mass="9032">MHINFVSNQKLESPKSTWQTKICSKSLLCDGPTTCITVHLLQFLTRSCNVWSKSWEGPWRGHNSMPSRVDHVGFFVTLP</sequence>
<name>A0A2P2JG29_RHIMU</name>
<accession>A0A2P2JG29</accession>
<dbReference type="EMBL" id="GGEC01011950">
    <property type="protein sequence ID" value="MBW92433.1"/>
    <property type="molecule type" value="Transcribed_RNA"/>
</dbReference>